<proteinExistence type="predicted"/>
<sequence length="83" mass="8957">MKLVKRMAVGTAVAAAVLAPAIAANAQSRGAEPPAGQVMGRLVGPFSSMAECRRSEREYDIDYTIIMACTDPGGQGRYWFEYE</sequence>
<feature type="signal peptide" evidence="1">
    <location>
        <begin position="1"/>
        <end position="26"/>
    </location>
</feature>
<gene>
    <name evidence="2" type="ORF">SAMN05444920_102116</name>
</gene>
<protein>
    <submittedName>
        <fullName evidence="2">Uncharacterized protein</fullName>
    </submittedName>
</protein>
<name>A0A1H5Y3D6_9ACTN</name>
<evidence type="ECO:0000256" key="1">
    <source>
        <dbReference type="SAM" id="SignalP"/>
    </source>
</evidence>
<feature type="chain" id="PRO_5009290114" evidence="1">
    <location>
        <begin position="27"/>
        <end position="83"/>
    </location>
</feature>
<evidence type="ECO:0000313" key="3">
    <source>
        <dbReference type="Proteomes" id="UP000236732"/>
    </source>
</evidence>
<organism evidence="2 3">
    <name type="scientific">Nonomuraea solani</name>
    <dbReference type="NCBI Taxonomy" id="1144553"/>
    <lineage>
        <taxon>Bacteria</taxon>
        <taxon>Bacillati</taxon>
        <taxon>Actinomycetota</taxon>
        <taxon>Actinomycetes</taxon>
        <taxon>Streptosporangiales</taxon>
        <taxon>Streptosporangiaceae</taxon>
        <taxon>Nonomuraea</taxon>
    </lineage>
</organism>
<dbReference type="AlphaFoldDB" id="A0A1H5Y3D6"/>
<keyword evidence="1" id="KW-0732">Signal</keyword>
<evidence type="ECO:0000313" key="2">
    <source>
        <dbReference type="EMBL" id="SEG18295.1"/>
    </source>
</evidence>
<reference evidence="2 3" key="1">
    <citation type="submission" date="2016-10" db="EMBL/GenBank/DDBJ databases">
        <authorList>
            <person name="de Groot N.N."/>
        </authorList>
    </citation>
    <scope>NUCLEOTIDE SEQUENCE [LARGE SCALE GENOMIC DNA]</scope>
    <source>
        <strain evidence="2 3">CGMCC 4.7037</strain>
    </source>
</reference>
<dbReference type="EMBL" id="FNVT01000002">
    <property type="protein sequence ID" value="SEG18295.1"/>
    <property type="molecule type" value="Genomic_DNA"/>
</dbReference>
<dbReference type="Proteomes" id="UP000236732">
    <property type="component" value="Unassembled WGS sequence"/>
</dbReference>
<keyword evidence="3" id="KW-1185">Reference proteome</keyword>
<accession>A0A1H5Y3D6</accession>
<dbReference type="RefSeq" id="WP_103954865.1">
    <property type="nucleotide sequence ID" value="NZ_FNVT01000002.1"/>
</dbReference>